<dbReference type="SUPFAM" id="SSF52777">
    <property type="entry name" value="CoA-dependent acyltransferases"/>
    <property type="match status" value="2"/>
</dbReference>
<reference evidence="3 4" key="1">
    <citation type="submission" date="2022-01" db="EMBL/GenBank/DDBJ databases">
        <title>Lysobacter chinensis sp. nov., a bacterium isolated from cow dung compost.</title>
        <authorList>
            <person name="Liu Y."/>
        </authorList>
    </citation>
    <scope>NUCLEOTIDE SEQUENCE [LARGE SCALE GENOMIC DNA]</scope>
    <source>
        <strain evidence="3 4">TLK-CK17</strain>
    </source>
</reference>
<name>A0ABS9HSG8_9GAMM</name>
<accession>A0ABS9HSG8</accession>
<evidence type="ECO:0000313" key="4">
    <source>
        <dbReference type="Proteomes" id="UP001430796"/>
    </source>
</evidence>
<dbReference type="InterPro" id="IPR052058">
    <property type="entry name" value="Alcohol_O-acetyltransferase"/>
</dbReference>
<dbReference type="Gene3D" id="3.30.559.30">
    <property type="entry name" value="Nonribosomal peptide synthetase, condensation domain"/>
    <property type="match status" value="1"/>
</dbReference>
<comment type="caution">
    <text evidence="3">The sequence shown here is derived from an EMBL/GenBank/DDBJ whole genome shotgun (WGS) entry which is preliminary data.</text>
</comment>
<evidence type="ECO:0000256" key="1">
    <source>
        <dbReference type="SAM" id="MobiDB-lite"/>
    </source>
</evidence>
<dbReference type="RefSeq" id="WP_237054042.1">
    <property type="nucleotide sequence ID" value="NZ_JAKJPO010000003.1"/>
</dbReference>
<dbReference type="Pfam" id="PF00668">
    <property type="entry name" value="Condensation"/>
    <property type="match status" value="1"/>
</dbReference>
<organism evidence="3 4">
    <name type="scientific">Marilutibacter chinensis</name>
    <dbReference type="NCBI Taxonomy" id="2912247"/>
    <lineage>
        <taxon>Bacteria</taxon>
        <taxon>Pseudomonadati</taxon>
        <taxon>Pseudomonadota</taxon>
        <taxon>Gammaproteobacteria</taxon>
        <taxon>Lysobacterales</taxon>
        <taxon>Lysobacteraceae</taxon>
        <taxon>Marilutibacter</taxon>
    </lineage>
</organism>
<feature type="domain" description="Condensation" evidence="2">
    <location>
        <begin position="15"/>
        <end position="256"/>
    </location>
</feature>
<dbReference type="Gene3D" id="3.30.559.10">
    <property type="entry name" value="Chloramphenicol acetyltransferase-like domain"/>
    <property type="match status" value="1"/>
</dbReference>
<evidence type="ECO:0000313" key="3">
    <source>
        <dbReference type="EMBL" id="MCF7221623.1"/>
    </source>
</evidence>
<dbReference type="InterPro" id="IPR001242">
    <property type="entry name" value="Condensation_dom"/>
</dbReference>
<reference evidence="4" key="2">
    <citation type="submission" date="2022-01" db="EMBL/GenBank/DDBJ databases">
        <title>Lysobacter chinensis sp. nov., a bacterium isolated from cow dung compost.</title>
        <authorList>
            <person name="Zhou L.Y."/>
        </authorList>
    </citation>
    <scope>NUCLEOTIDE SEQUENCE [LARGE SCALE GENOMIC DNA]</scope>
    <source>
        <strain evidence="4">TLK-CK17</strain>
    </source>
</reference>
<keyword evidence="4" id="KW-1185">Reference proteome</keyword>
<dbReference type="PANTHER" id="PTHR28037:SF1">
    <property type="entry name" value="ALCOHOL O-ACETYLTRANSFERASE 1-RELATED"/>
    <property type="match status" value="1"/>
</dbReference>
<dbReference type="EMBL" id="JAKJPO010000003">
    <property type="protein sequence ID" value="MCF7221623.1"/>
    <property type="molecule type" value="Genomic_DNA"/>
</dbReference>
<feature type="region of interest" description="Disordered" evidence="1">
    <location>
        <begin position="463"/>
        <end position="483"/>
    </location>
</feature>
<dbReference type="PANTHER" id="PTHR28037">
    <property type="entry name" value="ALCOHOL O-ACETYLTRANSFERASE 1-RELATED"/>
    <property type="match status" value="1"/>
</dbReference>
<reference evidence="3 4" key="3">
    <citation type="submission" date="2022-01" db="EMBL/GenBank/DDBJ databases">
        <authorList>
            <person name="Zhou L.Y."/>
        </authorList>
    </citation>
    <scope>NUCLEOTIDE SEQUENCE [LARGE SCALE GENOMIC DNA]</scope>
    <source>
        <strain evidence="3 4">TLK-CK17</strain>
    </source>
</reference>
<dbReference type="Proteomes" id="UP001430796">
    <property type="component" value="Unassembled WGS sequence"/>
</dbReference>
<feature type="compositionally biased region" description="Gly residues" evidence="1">
    <location>
        <begin position="473"/>
        <end position="483"/>
    </location>
</feature>
<evidence type="ECO:0000259" key="2">
    <source>
        <dbReference type="Pfam" id="PF00668"/>
    </source>
</evidence>
<sequence length="483" mass="53240">MRRELSTIEHLIDGNITYVVGLEGPLTPERLRPALARVQRKHPALRMLTGETGRRRFYEMDAAPEIPLRVVDMDASKAGAHSAGGTAMDELRRREIQAEVTTPFADDQPQLRVAWLRPADGAGATESELLVTAQHRICDGMSLLTIVRELLQALHSDAELVPYAPITTRDIIGELDAGGRRGNGLWKRRLAAGAVNALLALVPPSGRPLEHHEIHLEWSASQMLSSALRQRCRIESVSVHAALLLVLRETLQSVLGRDGPDWIECPVDARRGRLSVLRSDMLFFGGGSFRVDARQPPATDFWAQAREMSREIRQKVDQDVAGIPARYQFCEMLTPPSAGRIRSIVRLGDALSRNANWDRFSFSNLGNIVLDDVVPEDGGPDGIVPDDTSAGTRPRIRVTRFGLHVHSFATRILGLIAFSLHGQLHFIYTGDEKCLDRRRAEALGHAFMTLLERHVGQGMATFQEESVRDRIGTGSGPGGVEAG</sequence>
<gene>
    <name evidence="3" type="ORF">L3V18_07450</name>
</gene>
<dbReference type="InterPro" id="IPR023213">
    <property type="entry name" value="CAT-like_dom_sf"/>
</dbReference>
<protein>
    <submittedName>
        <fullName evidence="3">Condensation domain-containing protein</fullName>
    </submittedName>
</protein>
<proteinExistence type="predicted"/>